<comment type="similarity">
    <text evidence="1">Belongs to the 'GDSL' lipolytic enzyme family.</text>
</comment>
<dbReference type="Gramene" id="Psat01G0041600-T1">
    <property type="protein sequence ID" value="KAI5440935.1"/>
    <property type="gene ID" value="KIW84_010416"/>
</dbReference>
<organism evidence="2 3">
    <name type="scientific">Pisum sativum</name>
    <name type="common">Garden pea</name>
    <name type="synonym">Lathyrus oleraceus</name>
    <dbReference type="NCBI Taxonomy" id="3888"/>
    <lineage>
        <taxon>Eukaryota</taxon>
        <taxon>Viridiplantae</taxon>
        <taxon>Streptophyta</taxon>
        <taxon>Embryophyta</taxon>
        <taxon>Tracheophyta</taxon>
        <taxon>Spermatophyta</taxon>
        <taxon>Magnoliopsida</taxon>
        <taxon>eudicotyledons</taxon>
        <taxon>Gunneridae</taxon>
        <taxon>Pentapetalae</taxon>
        <taxon>rosids</taxon>
        <taxon>fabids</taxon>
        <taxon>Fabales</taxon>
        <taxon>Fabaceae</taxon>
        <taxon>Papilionoideae</taxon>
        <taxon>50 kb inversion clade</taxon>
        <taxon>NPAAA clade</taxon>
        <taxon>Hologalegina</taxon>
        <taxon>IRL clade</taxon>
        <taxon>Fabeae</taxon>
        <taxon>Lathyrus</taxon>
    </lineage>
</organism>
<proteinExistence type="inferred from homology"/>
<dbReference type="AlphaFoldDB" id="A0A9D4YN68"/>
<comment type="caution">
    <text evidence="2">The sequence shown here is derived from an EMBL/GenBank/DDBJ whole genome shotgun (WGS) entry which is preliminary data.</text>
</comment>
<sequence length="691" mass="75781">MPINSPYGSTYFKHPSGRLSNGRLIIDFIAQAYGLPFLPAYKNLIEGQDITKGVNFAFAGATALDFNYFNKSMVALPGTNNSLSVQLKMFKRLKPSLCKNKKAQAYGLPFLPAYKNLIEGQDITKGVNFAFAGATALDFNYFNKSMVALPGTNNSLSVQLKMFKRLKPSLCKNKKAQAYGLPFLPAYKNLIEGQDITKGVNFAFAGATALDFNYFNKSMVALPGTNNSLSVQLKMFKRLKPSLCKNKKAQAYGLPFLPAYKNLIEGQDITKGVNFAFAGATALDFNYFNKSMVALPGTNNSLSVQLKMFKRLKPSLCKNKKAQAYGLPFLPAYKNLIEGQDITKGVNFAFAGATALDFNYFNKSMVALPGTNNSLSVQLKMFKRLKPSLCKNKKAQAYGLPFLPAYKNLIEGQDITKGVNFAFAGATALDFNYFNKSMVALPGTNNSLSVQLKMFKRLKPSLCKNKKAQAYGLPFLPAYKNLIEGQDITKGVNFAFAGATALDFNYFNKSMVALPGTNNSLSVQLKMFKRLKPSLCKNKKAQAYGLPFLPAYKNLIEGQDITKGVNFAFAGATALDFNYFNKSMVALPGTNNSLSVQLKMFKRLKPSLCKNKKGFDKDETFKACCGGGGPHNFDPRMGCGSPNTTVCSDPSKNINWDGVHFTEVAYKLLAKGLVEGPFAYPSLKPAPFQIA</sequence>
<gene>
    <name evidence="2" type="ORF">KIW84_010416</name>
</gene>
<dbReference type="Gene3D" id="3.40.50.1110">
    <property type="entry name" value="SGNH hydrolase"/>
    <property type="match status" value="7"/>
</dbReference>
<dbReference type="InterPro" id="IPR036514">
    <property type="entry name" value="SGNH_hydro_sf"/>
</dbReference>
<dbReference type="Proteomes" id="UP001058974">
    <property type="component" value="Chromosome 1"/>
</dbReference>
<evidence type="ECO:0000313" key="3">
    <source>
        <dbReference type="Proteomes" id="UP001058974"/>
    </source>
</evidence>
<reference evidence="2 3" key="1">
    <citation type="journal article" date="2022" name="Nat. Genet.">
        <title>Improved pea reference genome and pan-genome highlight genomic features and evolutionary characteristics.</title>
        <authorList>
            <person name="Yang T."/>
            <person name="Liu R."/>
            <person name="Luo Y."/>
            <person name="Hu S."/>
            <person name="Wang D."/>
            <person name="Wang C."/>
            <person name="Pandey M.K."/>
            <person name="Ge S."/>
            <person name="Xu Q."/>
            <person name="Li N."/>
            <person name="Li G."/>
            <person name="Huang Y."/>
            <person name="Saxena R.K."/>
            <person name="Ji Y."/>
            <person name="Li M."/>
            <person name="Yan X."/>
            <person name="He Y."/>
            <person name="Liu Y."/>
            <person name="Wang X."/>
            <person name="Xiang C."/>
            <person name="Varshney R.K."/>
            <person name="Ding H."/>
            <person name="Gao S."/>
            <person name="Zong X."/>
        </authorList>
    </citation>
    <scope>NUCLEOTIDE SEQUENCE [LARGE SCALE GENOMIC DNA]</scope>
    <source>
        <strain evidence="2 3">cv. Zhongwan 6</strain>
    </source>
</reference>
<name>A0A9D4YN68_PEA</name>
<dbReference type="PANTHER" id="PTHR22835">
    <property type="entry name" value="ZINC FINGER FYVE DOMAIN CONTAINING PROTEIN"/>
    <property type="match status" value="1"/>
</dbReference>
<accession>A0A9D4YN68</accession>
<protein>
    <submittedName>
        <fullName evidence="2">Uncharacterized protein</fullName>
    </submittedName>
</protein>
<dbReference type="EMBL" id="JAMSHJ010000001">
    <property type="protein sequence ID" value="KAI5440935.1"/>
    <property type="molecule type" value="Genomic_DNA"/>
</dbReference>
<dbReference type="PANTHER" id="PTHR22835:SF577">
    <property type="entry name" value="GDSL-LIKE LIPASE_ACYLHYDROLASE SUPERFAMILY PROTEIN"/>
    <property type="match status" value="1"/>
</dbReference>
<keyword evidence="3" id="KW-1185">Reference proteome</keyword>
<evidence type="ECO:0000313" key="2">
    <source>
        <dbReference type="EMBL" id="KAI5440935.1"/>
    </source>
</evidence>
<evidence type="ECO:0000256" key="1">
    <source>
        <dbReference type="ARBA" id="ARBA00008668"/>
    </source>
</evidence>